<feature type="compositionally biased region" description="Basic residues" evidence="1">
    <location>
        <begin position="22"/>
        <end position="35"/>
    </location>
</feature>
<proteinExistence type="predicted"/>
<sequence>MSNYNVIEWLRGIPSDQPLSSSRHHSRPILKRRRPLTPESTDDEEMAGGSKKKRHEDLDQTPKAKKLQTVGSESEYSLSTRSSVSRKSGSQSPQKQFNALGRLDRGIEIRELSLLRNSSPDLKDFLNSMRRVARGQGILSLSMRTLFSASQDDSVTELDSDFYFSEDRDELGSTPSLEDVNDILQAAAECQGNFHAEPGWNMLVHSEVLRLAFRPAGLPKFEHMVNFMPCSTASLIDAYLPSSSVSKKIDFCVYIDPAHDDDNPPAESQSAVLNNRDRLPDGVINHTDYYPLRDRPIALSIETKRTGEGWDGATLQLSVWQAAHWRLLDLLNSEQENEPAPLPGFLPGIIIQGHGWYLVIATKENMKTVCWNKINIGSTDSVIGVYQIICGLQILRRWARDSYWPAFRRIILPIPK</sequence>
<evidence type="ECO:0000313" key="4">
    <source>
        <dbReference type="Proteomes" id="UP000277212"/>
    </source>
</evidence>
<comment type="caution">
    <text evidence="3">The sequence shown here is derived from an EMBL/GenBank/DDBJ whole genome shotgun (WGS) entry which is preliminary data.</text>
</comment>
<evidence type="ECO:0000259" key="2">
    <source>
        <dbReference type="Pfam" id="PF20516"/>
    </source>
</evidence>
<dbReference type="EMBL" id="NKUJ01000011">
    <property type="protein sequence ID" value="RMJ19170.1"/>
    <property type="molecule type" value="Genomic_DNA"/>
</dbReference>
<reference evidence="3 4" key="1">
    <citation type="submission" date="2017-06" db="EMBL/GenBank/DDBJ databases">
        <title>Comparative genomic analysis of Ambrosia Fusariam Clade fungi.</title>
        <authorList>
            <person name="Stajich J.E."/>
            <person name="Carrillo J."/>
            <person name="Kijimoto T."/>
            <person name="Eskalen A."/>
            <person name="O'Donnell K."/>
            <person name="Kasson M."/>
        </authorList>
    </citation>
    <scope>NUCLEOTIDE SEQUENCE [LARGE SCALE GENOMIC DNA]</scope>
    <source>
        <strain evidence="3">UCR3666</strain>
    </source>
</reference>
<name>A0A3M2SNN6_9HYPO</name>
<dbReference type="OrthoDB" id="4161186at2759"/>
<dbReference type="AlphaFoldDB" id="A0A3M2SNN6"/>
<feature type="compositionally biased region" description="Low complexity" evidence="1">
    <location>
        <begin position="72"/>
        <end position="92"/>
    </location>
</feature>
<feature type="region of interest" description="Disordered" evidence="1">
    <location>
        <begin position="11"/>
        <end position="98"/>
    </location>
</feature>
<evidence type="ECO:0000256" key="1">
    <source>
        <dbReference type="SAM" id="MobiDB-lite"/>
    </source>
</evidence>
<dbReference type="Pfam" id="PF20516">
    <property type="entry name" value="PDDEXK_12"/>
    <property type="match status" value="1"/>
</dbReference>
<dbReference type="Proteomes" id="UP000277212">
    <property type="component" value="Unassembled WGS sequence"/>
</dbReference>
<gene>
    <name evidence="3" type="ORF">CDV36_001183</name>
</gene>
<organism evidence="3 4">
    <name type="scientific">Fusarium kuroshium</name>
    <dbReference type="NCBI Taxonomy" id="2010991"/>
    <lineage>
        <taxon>Eukaryota</taxon>
        <taxon>Fungi</taxon>
        <taxon>Dikarya</taxon>
        <taxon>Ascomycota</taxon>
        <taxon>Pezizomycotina</taxon>
        <taxon>Sordariomycetes</taxon>
        <taxon>Hypocreomycetidae</taxon>
        <taxon>Hypocreales</taxon>
        <taxon>Nectriaceae</taxon>
        <taxon>Fusarium</taxon>
        <taxon>Fusarium solani species complex</taxon>
    </lineage>
</organism>
<keyword evidence="4" id="KW-1185">Reference proteome</keyword>
<feature type="domain" description="PD-(D/E)XK nuclease-like" evidence="2">
    <location>
        <begin position="151"/>
        <end position="404"/>
    </location>
</feature>
<accession>A0A3M2SNN6</accession>
<evidence type="ECO:0000313" key="3">
    <source>
        <dbReference type="EMBL" id="RMJ19170.1"/>
    </source>
</evidence>
<protein>
    <recommendedName>
        <fullName evidence="2">PD-(D/E)XK nuclease-like domain-containing protein</fullName>
    </recommendedName>
</protein>
<dbReference type="InterPro" id="IPR046797">
    <property type="entry name" value="PDDEXK_12"/>
</dbReference>
<dbReference type="STRING" id="2010991.A0A3M2SNN6"/>